<dbReference type="PANTHER" id="PTHR40045">
    <property type="entry name" value="YCGG FAMILY PROTEIN"/>
    <property type="match status" value="1"/>
</dbReference>
<proteinExistence type="predicted"/>
<dbReference type="PANTHER" id="PTHR40045:SF1">
    <property type="entry name" value="YQCI_YCGG FAMILY PROTEIN"/>
    <property type="match status" value="1"/>
</dbReference>
<keyword evidence="3" id="KW-1185">Reference proteome</keyword>
<reference evidence="2 3" key="1">
    <citation type="submission" date="2019-03" db="EMBL/GenBank/DDBJ databases">
        <title>Rhodobacteraceae bacterium SM1902, a new member of the family Rhodobacteraceae isolated from Yantai.</title>
        <authorList>
            <person name="Sun Y."/>
        </authorList>
    </citation>
    <scope>NUCLEOTIDE SEQUENCE [LARGE SCALE GENOMIC DNA]</scope>
    <source>
        <strain evidence="2 3">SM1902</strain>
    </source>
</reference>
<dbReference type="OrthoDB" id="283514at2"/>
<name>A0A4R6ARE5_9RHOB</name>
<dbReference type="RefSeq" id="WP_133343892.1">
    <property type="nucleotide sequence ID" value="NZ_SMZO01000048.1"/>
</dbReference>
<evidence type="ECO:0000256" key="1">
    <source>
        <dbReference type="SAM" id="MobiDB-lite"/>
    </source>
</evidence>
<comment type="caution">
    <text evidence="2">The sequence shown here is derived from an EMBL/GenBank/DDBJ whole genome shotgun (WGS) entry which is preliminary data.</text>
</comment>
<gene>
    <name evidence="2" type="ORF">E2L05_16100</name>
</gene>
<organism evidence="2 3">
    <name type="scientific">Meridianimarinicoccus aquatilis</name>
    <dbReference type="NCBI Taxonomy" id="2552766"/>
    <lineage>
        <taxon>Bacteria</taxon>
        <taxon>Pseudomonadati</taxon>
        <taxon>Pseudomonadota</taxon>
        <taxon>Alphaproteobacteria</taxon>
        <taxon>Rhodobacterales</taxon>
        <taxon>Paracoccaceae</taxon>
        <taxon>Meridianimarinicoccus</taxon>
    </lineage>
</organism>
<evidence type="ECO:0000313" key="3">
    <source>
        <dbReference type="Proteomes" id="UP000294562"/>
    </source>
</evidence>
<feature type="region of interest" description="Disordered" evidence="1">
    <location>
        <begin position="231"/>
        <end position="251"/>
    </location>
</feature>
<dbReference type="EMBL" id="SMZO01000048">
    <property type="protein sequence ID" value="TDL85178.1"/>
    <property type="molecule type" value="Genomic_DNA"/>
</dbReference>
<sequence>MAHHVSRSSVSKIFPEASWQRIVFSEFESTLTSSSRPFPCVFGVTGLRKDQLRFAFPDPLTPESLAPLLADYVANAREFGRMTSLVVFGRPGPVQPLGDYQSRFWSLLDGLERLDAAPRPASIPRELDTDHWEFCFGGEPIFVVCNTPAHVLRQSRRSTSFMMTFQPRWVFEGIMDTDSPAANRALDQVRRRLHAFDAVPPSPQLGHYGAPGNREYQQYFLDEENQAAGCPFHQLGRSHDDNTTQKKGKVA</sequence>
<dbReference type="InterPro" id="IPR014988">
    <property type="entry name" value="Uncharacterised_YqcI/YcgG"/>
</dbReference>
<dbReference type="Pfam" id="PF08892">
    <property type="entry name" value="YqcI_YcgG"/>
    <property type="match status" value="1"/>
</dbReference>
<evidence type="ECO:0000313" key="2">
    <source>
        <dbReference type="EMBL" id="TDL85178.1"/>
    </source>
</evidence>
<accession>A0A4R6ARE5</accession>
<dbReference type="Proteomes" id="UP000294562">
    <property type="component" value="Unassembled WGS sequence"/>
</dbReference>
<dbReference type="AlphaFoldDB" id="A0A4R6ARE5"/>
<protein>
    <submittedName>
        <fullName evidence="2">YqcI/YcgG family protein</fullName>
    </submittedName>
</protein>